<evidence type="ECO:0000313" key="3">
    <source>
        <dbReference type="Proteomes" id="UP001176941"/>
    </source>
</evidence>
<organism evidence="2 3">
    <name type="scientific">Rangifer tarandus platyrhynchus</name>
    <name type="common">Svalbard reindeer</name>
    <dbReference type="NCBI Taxonomy" id="3082113"/>
    <lineage>
        <taxon>Eukaryota</taxon>
        <taxon>Metazoa</taxon>
        <taxon>Chordata</taxon>
        <taxon>Craniata</taxon>
        <taxon>Vertebrata</taxon>
        <taxon>Euteleostomi</taxon>
        <taxon>Mammalia</taxon>
        <taxon>Eutheria</taxon>
        <taxon>Laurasiatheria</taxon>
        <taxon>Artiodactyla</taxon>
        <taxon>Ruminantia</taxon>
        <taxon>Pecora</taxon>
        <taxon>Cervidae</taxon>
        <taxon>Odocoileinae</taxon>
        <taxon>Rangifer</taxon>
    </lineage>
</organism>
<gene>
    <name evidence="2" type="ORF">MRATA1EN1_LOCUS6906</name>
</gene>
<name>A0ABN8Y992_RANTA</name>
<feature type="region of interest" description="Disordered" evidence="1">
    <location>
        <begin position="132"/>
        <end position="173"/>
    </location>
</feature>
<feature type="compositionally biased region" description="Low complexity" evidence="1">
    <location>
        <begin position="1"/>
        <end position="16"/>
    </location>
</feature>
<dbReference type="EMBL" id="OX459952">
    <property type="protein sequence ID" value="CAI9157944.1"/>
    <property type="molecule type" value="Genomic_DNA"/>
</dbReference>
<feature type="region of interest" description="Disordered" evidence="1">
    <location>
        <begin position="60"/>
        <end position="86"/>
    </location>
</feature>
<evidence type="ECO:0000256" key="1">
    <source>
        <dbReference type="SAM" id="MobiDB-lite"/>
    </source>
</evidence>
<feature type="compositionally biased region" description="Gly residues" evidence="1">
    <location>
        <begin position="77"/>
        <end position="86"/>
    </location>
</feature>
<dbReference type="Proteomes" id="UP001176941">
    <property type="component" value="Chromosome 16"/>
</dbReference>
<proteinExistence type="predicted"/>
<keyword evidence="3" id="KW-1185">Reference proteome</keyword>
<feature type="compositionally biased region" description="Pro residues" evidence="1">
    <location>
        <begin position="99"/>
        <end position="110"/>
    </location>
</feature>
<evidence type="ECO:0000313" key="2">
    <source>
        <dbReference type="EMBL" id="CAI9157944.1"/>
    </source>
</evidence>
<feature type="region of interest" description="Disordered" evidence="1">
    <location>
        <begin position="97"/>
        <end position="116"/>
    </location>
</feature>
<feature type="compositionally biased region" description="Pro residues" evidence="1">
    <location>
        <begin position="20"/>
        <end position="29"/>
    </location>
</feature>
<protein>
    <submittedName>
        <fullName evidence="2">Uncharacterized protein</fullName>
    </submittedName>
</protein>
<accession>A0ABN8Y992</accession>
<reference evidence="2" key="1">
    <citation type="submission" date="2023-04" db="EMBL/GenBank/DDBJ databases">
        <authorList>
            <consortium name="ELIXIR-Norway"/>
        </authorList>
    </citation>
    <scope>NUCLEOTIDE SEQUENCE [LARGE SCALE GENOMIC DNA]</scope>
</reference>
<sequence>MAASGPGPRGAAREAALSTPVPPGPPDPATPGRRARLTIVPAAEAAAAARAPAVWRCEEKEGQAGGGECGARRECGPRGGGGSGGCGAGGAVTWARPGPALPPAGPPHPPRVLGLTPRARRAPAGCASAVGAAGLGGEVSNPGAPSVRSSRLPGGRFHPASRDKAAAPGVGRV</sequence>
<feature type="region of interest" description="Disordered" evidence="1">
    <location>
        <begin position="1"/>
        <end position="37"/>
    </location>
</feature>